<dbReference type="InterPro" id="IPR013078">
    <property type="entry name" value="His_Pase_superF_clade-1"/>
</dbReference>
<comment type="caution">
    <text evidence="1">The sequence shown here is derived from an EMBL/GenBank/DDBJ whole genome shotgun (WGS) entry which is preliminary data.</text>
</comment>
<name>A0ABS4JVV9_9FIRM</name>
<dbReference type="SUPFAM" id="SSF53254">
    <property type="entry name" value="Phosphoglycerate mutase-like"/>
    <property type="match status" value="1"/>
</dbReference>
<organism evidence="1 2">
    <name type="scientific">Symbiobacterium terraclitae</name>
    <dbReference type="NCBI Taxonomy" id="557451"/>
    <lineage>
        <taxon>Bacteria</taxon>
        <taxon>Bacillati</taxon>
        <taxon>Bacillota</taxon>
        <taxon>Clostridia</taxon>
        <taxon>Eubacteriales</taxon>
        <taxon>Symbiobacteriaceae</taxon>
        <taxon>Symbiobacterium</taxon>
    </lineage>
</organism>
<dbReference type="CDD" id="cd07067">
    <property type="entry name" value="HP_PGM_like"/>
    <property type="match status" value="1"/>
</dbReference>
<gene>
    <name evidence="1" type="ORF">J2Z79_003086</name>
</gene>
<dbReference type="EMBL" id="JAGGLG010000032">
    <property type="protein sequence ID" value="MBP2019644.1"/>
    <property type="molecule type" value="Genomic_DNA"/>
</dbReference>
<proteinExistence type="predicted"/>
<evidence type="ECO:0000313" key="1">
    <source>
        <dbReference type="EMBL" id="MBP2019644.1"/>
    </source>
</evidence>
<protein>
    <submittedName>
        <fullName evidence="1">Broad specificity phosphatase PhoE</fullName>
    </submittedName>
</protein>
<keyword evidence="2" id="KW-1185">Reference proteome</keyword>
<dbReference type="Gene3D" id="3.40.50.1240">
    <property type="entry name" value="Phosphoglycerate mutase-like"/>
    <property type="match status" value="1"/>
</dbReference>
<dbReference type="Pfam" id="PF00300">
    <property type="entry name" value="His_Phos_1"/>
    <property type="match status" value="1"/>
</dbReference>
<dbReference type="InterPro" id="IPR029033">
    <property type="entry name" value="His_PPase_superfam"/>
</dbReference>
<evidence type="ECO:0000313" key="2">
    <source>
        <dbReference type="Proteomes" id="UP001519289"/>
    </source>
</evidence>
<accession>A0ABS4JVV9</accession>
<dbReference type="RefSeq" id="WP_209467748.1">
    <property type="nucleotide sequence ID" value="NZ_JAGGLG010000032.1"/>
</dbReference>
<reference evidence="1 2" key="1">
    <citation type="submission" date="2021-03" db="EMBL/GenBank/DDBJ databases">
        <title>Genomic Encyclopedia of Type Strains, Phase IV (KMG-IV): sequencing the most valuable type-strain genomes for metagenomic binning, comparative biology and taxonomic classification.</title>
        <authorList>
            <person name="Goeker M."/>
        </authorList>
    </citation>
    <scope>NUCLEOTIDE SEQUENCE [LARGE SCALE GENOMIC DNA]</scope>
    <source>
        <strain evidence="1 2">DSM 27138</strain>
    </source>
</reference>
<dbReference type="Proteomes" id="UP001519289">
    <property type="component" value="Unassembled WGS sequence"/>
</dbReference>
<sequence>MNRLYLVRHARPHMDPTRHHSEWSLDPAGEPELKQLASLPHWSAAYRIVSSEEPKAFQTAAYIAGFNHLPPPETVADLGELHKASFVPNHDEVMAALFRFPDRPAAEGWETAGAALARFVRAITALPEDARGRDLIVVSHGTVLSLYLSHLQGQGRVNPADWARIRMPDYCVVDTRSMRLVQPFGAW</sequence>